<evidence type="ECO:0000313" key="4">
    <source>
        <dbReference type="Proteomes" id="UP000245396"/>
    </source>
</evidence>
<dbReference type="OrthoDB" id="8117102at2"/>
<feature type="chain" id="PRO_5016343580" evidence="2">
    <location>
        <begin position="22"/>
        <end position="121"/>
    </location>
</feature>
<proteinExistence type="predicted"/>
<feature type="compositionally biased region" description="Low complexity" evidence="1">
    <location>
        <begin position="21"/>
        <end position="31"/>
    </location>
</feature>
<name>A0A316BYQ9_PSESE</name>
<dbReference type="RefSeq" id="WP_019173041.1">
    <property type="nucleotide sequence ID" value="NZ_QGGG01000014.1"/>
</dbReference>
<feature type="signal peptide" evidence="2">
    <location>
        <begin position="1"/>
        <end position="21"/>
    </location>
</feature>
<protein>
    <submittedName>
        <fullName evidence="3">Uncharacterized protein</fullName>
    </submittedName>
</protein>
<gene>
    <name evidence="3" type="ORF">C7441_11475</name>
</gene>
<evidence type="ECO:0000313" key="3">
    <source>
        <dbReference type="EMBL" id="PWJ79798.1"/>
    </source>
</evidence>
<evidence type="ECO:0000256" key="2">
    <source>
        <dbReference type="SAM" id="SignalP"/>
    </source>
</evidence>
<organism evidence="3 4">
    <name type="scientific">Pseudaminobacter salicylatoxidans</name>
    <dbReference type="NCBI Taxonomy" id="93369"/>
    <lineage>
        <taxon>Bacteria</taxon>
        <taxon>Pseudomonadati</taxon>
        <taxon>Pseudomonadota</taxon>
        <taxon>Alphaproteobacteria</taxon>
        <taxon>Hyphomicrobiales</taxon>
        <taxon>Phyllobacteriaceae</taxon>
        <taxon>Pseudaminobacter</taxon>
    </lineage>
</organism>
<comment type="caution">
    <text evidence="3">The sequence shown here is derived from an EMBL/GenBank/DDBJ whole genome shotgun (WGS) entry which is preliminary data.</text>
</comment>
<reference evidence="3 4" key="1">
    <citation type="submission" date="2018-05" db="EMBL/GenBank/DDBJ databases">
        <title>Genomic Encyclopedia of Type Strains, Phase IV (KMG-IV): sequencing the most valuable type-strain genomes for metagenomic binning, comparative biology and taxonomic classification.</title>
        <authorList>
            <person name="Goeker M."/>
        </authorList>
    </citation>
    <scope>NUCLEOTIDE SEQUENCE [LARGE SCALE GENOMIC DNA]</scope>
    <source>
        <strain evidence="3 4">DSM 6986</strain>
    </source>
</reference>
<dbReference type="EMBL" id="QGGG01000014">
    <property type="protein sequence ID" value="PWJ79798.1"/>
    <property type="molecule type" value="Genomic_DNA"/>
</dbReference>
<dbReference type="AlphaFoldDB" id="A0A316BYQ9"/>
<evidence type="ECO:0000256" key="1">
    <source>
        <dbReference type="SAM" id="MobiDB-lite"/>
    </source>
</evidence>
<dbReference type="Proteomes" id="UP000245396">
    <property type="component" value="Unassembled WGS sequence"/>
</dbReference>
<keyword evidence="2" id="KW-0732">Signal</keyword>
<sequence>MRKAFMLAASITFIGAMAANAQEPATPSQAPAQPPASAPAAPQIQRFDVVDVSELPQETQKQVEQVVAQAGEDNLQQLRSTVEANPEAKAALDAKGATAAQVVATTMSTDGTLTLITKKKS</sequence>
<keyword evidence="4" id="KW-1185">Reference proteome</keyword>
<feature type="region of interest" description="Disordered" evidence="1">
    <location>
        <begin position="21"/>
        <end position="42"/>
    </location>
</feature>
<accession>A0A316BYQ9</accession>